<dbReference type="EMBL" id="CM011681">
    <property type="protein sequence ID" value="TMS16626.1"/>
    <property type="molecule type" value="Genomic_DNA"/>
</dbReference>
<protein>
    <submittedName>
        <fullName evidence="1">Uncharacterized protein</fullName>
    </submittedName>
</protein>
<accession>A0ACD3RAP6</accession>
<evidence type="ECO:0000313" key="2">
    <source>
        <dbReference type="Proteomes" id="UP000793456"/>
    </source>
</evidence>
<gene>
    <name evidence="1" type="ORF">E3U43_013919</name>
</gene>
<keyword evidence="2" id="KW-1185">Reference proteome</keyword>
<reference evidence="1" key="1">
    <citation type="submission" date="2018-11" db="EMBL/GenBank/DDBJ databases">
        <title>The sequence and de novo assembly of Larimichthys crocea genome using PacBio and Hi-C technologies.</title>
        <authorList>
            <person name="Xu P."/>
            <person name="Chen B."/>
            <person name="Zhou Z."/>
            <person name="Ke Q."/>
            <person name="Wu Y."/>
            <person name="Bai H."/>
            <person name="Pu F."/>
        </authorList>
    </citation>
    <scope>NUCLEOTIDE SEQUENCE</scope>
    <source>
        <tissue evidence="1">Muscle</tissue>
    </source>
</reference>
<sequence>MAAIPAGGSLVATTDYYRSECHTHHSRRTHCSFTHRRSAVGEDIKVAHRLYVQQQLVWQFGVQRRGHPSPSRTPQAGFWPLVVQFLLWEAARDDPTD</sequence>
<evidence type="ECO:0000313" key="1">
    <source>
        <dbReference type="EMBL" id="TMS16626.1"/>
    </source>
</evidence>
<name>A0ACD3RAP6_LARCR</name>
<organism evidence="1 2">
    <name type="scientific">Larimichthys crocea</name>
    <name type="common">Large yellow croaker</name>
    <name type="synonym">Pseudosciaena crocea</name>
    <dbReference type="NCBI Taxonomy" id="215358"/>
    <lineage>
        <taxon>Eukaryota</taxon>
        <taxon>Metazoa</taxon>
        <taxon>Chordata</taxon>
        <taxon>Craniata</taxon>
        <taxon>Vertebrata</taxon>
        <taxon>Euteleostomi</taxon>
        <taxon>Actinopterygii</taxon>
        <taxon>Neopterygii</taxon>
        <taxon>Teleostei</taxon>
        <taxon>Neoteleostei</taxon>
        <taxon>Acanthomorphata</taxon>
        <taxon>Eupercaria</taxon>
        <taxon>Sciaenidae</taxon>
        <taxon>Larimichthys</taxon>
    </lineage>
</organism>
<comment type="caution">
    <text evidence="1">The sequence shown here is derived from an EMBL/GenBank/DDBJ whole genome shotgun (WGS) entry which is preliminary data.</text>
</comment>
<dbReference type="Proteomes" id="UP000793456">
    <property type="component" value="Chromosome VIII"/>
</dbReference>
<proteinExistence type="predicted"/>